<sequence>LSGGSYEIYLKHVLEPLVGADHASKWEACVINSRGCAKHKITSSVLYNARATWDTRQTIAWLRKTFPNRPLFGIGFSLGANILTNVRFSVVPVHLIFPSCTHLLSPLPFASQVLP</sequence>
<dbReference type="PANTHER" id="PTHR10794:SF63">
    <property type="entry name" value="ALPHA_BETA HYDROLASE 1, ISOFORM A"/>
    <property type="match status" value="1"/>
</dbReference>
<organism evidence="2 3">
    <name type="scientific">Meloidogyne incognita</name>
    <name type="common">Southern root-knot nematode worm</name>
    <name type="synonym">Oxyuris incognita</name>
    <dbReference type="NCBI Taxonomy" id="6306"/>
    <lineage>
        <taxon>Eukaryota</taxon>
        <taxon>Metazoa</taxon>
        <taxon>Ecdysozoa</taxon>
        <taxon>Nematoda</taxon>
        <taxon>Chromadorea</taxon>
        <taxon>Rhabditida</taxon>
        <taxon>Tylenchina</taxon>
        <taxon>Tylenchomorpha</taxon>
        <taxon>Tylenchoidea</taxon>
        <taxon>Meloidogynidae</taxon>
        <taxon>Meloidogyninae</taxon>
        <taxon>Meloidogyne</taxon>
        <taxon>Meloidogyne incognita group</taxon>
    </lineage>
</organism>
<dbReference type="SUPFAM" id="SSF53474">
    <property type="entry name" value="alpha/beta-Hydrolases"/>
    <property type="match status" value="1"/>
</dbReference>
<name>A0A914NBZ2_MELIC</name>
<dbReference type="GO" id="GO:0051793">
    <property type="term" value="P:medium-chain fatty acid catabolic process"/>
    <property type="evidence" value="ECO:0007669"/>
    <property type="project" value="TreeGrafter"/>
</dbReference>
<reference evidence="3" key="1">
    <citation type="submission" date="2022-11" db="UniProtKB">
        <authorList>
            <consortium name="WormBaseParasite"/>
        </authorList>
    </citation>
    <scope>IDENTIFICATION</scope>
</reference>
<dbReference type="GO" id="GO:0047372">
    <property type="term" value="F:monoacylglycerol lipase activity"/>
    <property type="evidence" value="ECO:0007669"/>
    <property type="project" value="TreeGrafter"/>
</dbReference>
<dbReference type="PANTHER" id="PTHR10794">
    <property type="entry name" value="ABHYDROLASE DOMAIN-CONTAINING PROTEIN"/>
    <property type="match status" value="1"/>
</dbReference>
<comment type="similarity">
    <text evidence="1">Belongs to the AB hydrolase superfamily. AB hydrolase 4 family.</text>
</comment>
<dbReference type="Proteomes" id="UP000887563">
    <property type="component" value="Unplaced"/>
</dbReference>
<dbReference type="Gene3D" id="3.40.50.1820">
    <property type="entry name" value="alpha/beta hydrolase"/>
    <property type="match status" value="1"/>
</dbReference>
<evidence type="ECO:0000313" key="3">
    <source>
        <dbReference type="WBParaSite" id="Minc3s03994g35242"/>
    </source>
</evidence>
<dbReference type="WBParaSite" id="Minc3s03994g35242">
    <property type="protein sequence ID" value="Minc3s03994g35242"/>
    <property type="gene ID" value="Minc3s03994g35242"/>
</dbReference>
<dbReference type="InterPro" id="IPR050960">
    <property type="entry name" value="AB_hydrolase_4_sf"/>
</dbReference>
<dbReference type="GO" id="GO:0008126">
    <property type="term" value="F:acetylesterase activity"/>
    <property type="evidence" value="ECO:0007669"/>
    <property type="project" value="TreeGrafter"/>
</dbReference>
<evidence type="ECO:0000313" key="2">
    <source>
        <dbReference type="Proteomes" id="UP000887563"/>
    </source>
</evidence>
<protein>
    <submittedName>
        <fullName evidence="3">AB hydrolase-1 domain-containing protein</fullName>
    </submittedName>
</protein>
<accession>A0A914NBZ2</accession>
<dbReference type="InterPro" id="IPR029058">
    <property type="entry name" value="AB_hydrolase_fold"/>
</dbReference>
<dbReference type="AlphaFoldDB" id="A0A914NBZ2"/>
<proteinExistence type="inferred from homology"/>
<evidence type="ECO:0000256" key="1">
    <source>
        <dbReference type="ARBA" id="ARBA00010884"/>
    </source>
</evidence>
<dbReference type="GO" id="GO:0051792">
    <property type="term" value="P:medium-chain fatty acid biosynthetic process"/>
    <property type="evidence" value="ECO:0007669"/>
    <property type="project" value="TreeGrafter"/>
</dbReference>
<keyword evidence="2" id="KW-1185">Reference proteome</keyword>